<dbReference type="EMBL" id="VPFL01000014">
    <property type="protein sequence ID" value="TXF11368.1"/>
    <property type="molecule type" value="Genomic_DNA"/>
</dbReference>
<dbReference type="InParanoid" id="A0A5C7EIW7"/>
<keyword evidence="2" id="KW-1185">Reference proteome</keyword>
<comment type="caution">
    <text evidence="1">The sequence shown here is derived from an EMBL/GenBank/DDBJ whole genome shotgun (WGS) entry which is preliminary data.</text>
</comment>
<gene>
    <name evidence="1" type="ORF">FR698_10735</name>
</gene>
<reference evidence="1 2" key="1">
    <citation type="submission" date="2019-08" db="EMBL/GenBank/DDBJ databases">
        <title>Pelomicrobium methylotrophicum gen. nov., sp. nov. a moderately thermophilic, facultatively anaerobic, lithoautotrophic and methylotrophic bacterium isolated from a terrestrial mud volcano.</title>
        <authorList>
            <person name="Slobodkina G.B."/>
            <person name="Merkel A.Y."/>
            <person name="Slobodkin A.I."/>
        </authorList>
    </citation>
    <scope>NUCLEOTIDE SEQUENCE [LARGE SCALE GENOMIC DNA]</scope>
    <source>
        <strain evidence="1 2">SM250</strain>
    </source>
</reference>
<protein>
    <submittedName>
        <fullName evidence="1">Uncharacterized protein</fullName>
    </submittedName>
</protein>
<dbReference type="AlphaFoldDB" id="A0A5C7EIW7"/>
<name>A0A5C7EIW7_9PROT</name>
<proteinExistence type="predicted"/>
<organism evidence="1 2">
    <name type="scientific">Pelomicrobium methylotrophicum</name>
    <dbReference type="NCBI Taxonomy" id="2602750"/>
    <lineage>
        <taxon>Bacteria</taxon>
        <taxon>Pseudomonadati</taxon>
        <taxon>Pseudomonadota</taxon>
        <taxon>Hydrogenophilia</taxon>
        <taxon>Hydrogenophilia incertae sedis</taxon>
        <taxon>Pelomicrobium</taxon>
    </lineage>
</organism>
<sequence>MESPRTLEEYIALVVETIEEADDFLACIDDADPEENWERYRMPMERILAGLRQLLADLKEGLCKPPMSAVPPFFEDIDGLAADVPIRSLLREVARVYREGFLKQP</sequence>
<dbReference type="RefSeq" id="WP_147800199.1">
    <property type="nucleotide sequence ID" value="NZ_VPFL01000014.1"/>
</dbReference>
<evidence type="ECO:0000313" key="2">
    <source>
        <dbReference type="Proteomes" id="UP000321201"/>
    </source>
</evidence>
<evidence type="ECO:0000313" key="1">
    <source>
        <dbReference type="EMBL" id="TXF11368.1"/>
    </source>
</evidence>
<dbReference type="OrthoDB" id="8564622at2"/>
<accession>A0A5C7EIW7</accession>
<dbReference type="Proteomes" id="UP000321201">
    <property type="component" value="Unassembled WGS sequence"/>
</dbReference>